<dbReference type="SUPFAM" id="SSF109854">
    <property type="entry name" value="DinB/YfiT-like putative metalloenzymes"/>
    <property type="match status" value="1"/>
</dbReference>
<dbReference type="EMBL" id="JPPY01000022">
    <property type="protein sequence ID" value="KND39512.1"/>
    <property type="molecule type" value="Genomic_DNA"/>
</dbReference>
<dbReference type="Proteomes" id="UP000037151">
    <property type="component" value="Unassembled WGS sequence"/>
</dbReference>
<dbReference type="InterPro" id="IPR017517">
    <property type="entry name" value="Maleyloyr_isom"/>
</dbReference>
<dbReference type="RefSeq" id="WP_050369231.1">
    <property type="nucleotide sequence ID" value="NZ_KQ257800.1"/>
</dbReference>
<gene>
    <name evidence="2" type="ORF">IQ63_02805</name>
</gene>
<reference evidence="3" key="1">
    <citation type="submission" date="2014-07" db="EMBL/GenBank/DDBJ databases">
        <title>Genome sequencing of plant-pathogenic Streptomyces species.</title>
        <authorList>
            <person name="Harrison J."/>
            <person name="Sapp M."/>
            <person name="Thwaites R."/>
            <person name="Studholme D.J."/>
        </authorList>
    </citation>
    <scope>NUCLEOTIDE SEQUENCE [LARGE SCALE GENOMIC DNA]</scope>
    <source>
        <strain evidence="3">NCPPB 4445</strain>
    </source>
</reference>
<dbReference type="NCBIfam" id="TIGR03083">
    <property type="entry name" value="maleylpyruvate isomerase family mycothiol-dependent enzyme"/>
    <property type="match status" value="1"/>
</dbReference>
<organism evidence="2 3">
    <name type="scientific">Streptomyces acidiscabies</name>
    <dbReference type="NCBI Taxonomy" id="42234"/>
    <lineage>
        <taxon>Bacteria</taxon>
        <taxon>Bacillati</taxon>
        <taxon>Actinomycetota</taxon>
        <taxon>Actinomycetes</taxon>
        <taxon>Kitasatosporales</taxon>
        <taxon>Streptomycetaceae</taxon>
        <taxon>Streptomyces</taxon>
    </lineage>
</organism>
<name>A0A0L0KMR3_9ACTN</name>
<accession>A0A0L0KMR3</accession>
<dbReference type="GO" id="GO:0046872">
    <property type="term" value="F:metal ion binding"/>
    <property type="evidence" value="ECO:0007669"/>
    <property type="project" value="InterPro"/>
</dbReference>
<dbReference type="Gene3D" id="1.20.120.450">
    <property type="entry name" value="dinb family like domain"/>
    <property type="match status" value="1"/>
</dbReference>
<dbReference type="InterPro" id="IPR024344">
    <property type="entry name" value="MDMPI_metal-binding"/>
</dbReference>
<sequence>MTVDPRSLYAQATAQIGELIDAVRVEQLGAGTPCPEFDVRGLLSHVVGVMVRVAVTGEGGDGLVVEAFVEGVGDDEWGVVFEEARVRGVKAWEDDASLAKTVRVPWGEVPGAAAISGYVMELATHTWDLSEALGWPVELSAEVGEFALDAALRNLPGPQRPPGIPFGSAVEAPEGADFYGKLAAWTGRAPLTAV</sequence>
<dbReference type="Pfam" id="PF11716">
    <property type="entry name" value="MDMPI_N"/>
    <property type="match status" value="1"/>
</dbReference>
<evidence type="ECO:0000259" key="1">
    <source>
        <dbReference type="Pfam" id="PF11716"/>
    </source>
</evidence>
<protein>
    <recommendedName>
        <fullName evidence="1">Mycothiol-dependent maleylpyruvate isomerase metal-binding domain-containing protein</fullName>
    </recommendedName>
</protein>
<dbReference type="InterPro" id="IPR034660">
    <property type="entry name" value="DinB/YfiT-like"/>
</dbReference>
<dbReference type="NCBIfam" id="TIGR03086">
    <property type="entry name" value="TIGR03086 family metal-binding protein"/>
    <property type="match status" value="1"/>
</dbReference>
<feature type="domain" description="Mycothiol-dependent maleylpyruvate isomerase metal-binding" evidence="1">
    <location>
        <begin position="10"/>
        <end position="129"/>
    </location>
</feature>
<evidence type="ECO:0000313" key="3">
    <source>
        <dbReference type="Proteomes" id="UP000037151"/>
    </source>
</evidence>
<proteinExistence type="predicted"/>
<dbReference type="AlphaFoldDB" id="A0A0L0KMR3"/>
<comment type="caution">
    <text evidence="2">The sequence shown here is derived from an EMBL/GenBank/DDBJ whole genome shotgun (WGS) entry which is preliminary data.</text>
</comment>
<evidence type="ECO:0000313" key="2">
    <source>
        <dbReference type="EMBL" id="KND39512.1"/>
    </source>
</evidence>
<dbReference type="PATRIC" id="fig|42234.21.peg.580"/>
<dbReference type="OrthoDB" id="5185819at2"/>
<dbReference type="InterPro" id="IPR017520">
    <property type="entry name" value="CHP03086"/>
</dbReference>